<proteinExistence type="predicted"/>
<name>A0A0E9PNA1_ANGAN</name>
<reference evidence="1" key="1">
    <citation type="submission" date="2014-11" db="EMBL/GenBank/DDBJ databases">
        <authorList>
            <person name="Amaro Gonzalez C."/>
        </authorList>
    </citation>
    <scope>NUCLEOTIDE SEQUENCE</scope>
</reference>
<reference evidence="1" key="2">
    <citation type="journal article" date="2015" name="Fish Shellfish Immunol.">
        <title>Early steps in the European eel (Anguilla anguilla)-Vibrio vulnificus interaction in the gills: Role of the RtxA13 toxin.</title>
        <authorList>
            <person name="Callol A."/>
            <person name="Pajuelo D."/>
            <person name="Ebbesson L."/>
            <person name="Teles M."/>
            <person name="MacKenzie S."/>
            <person name="Amaro C."/>
        </authorList>
    </citation>
    <scope>NUCLEOTIDE SEQUENCE</scope>
</reference>
<organism evidence="1">
    <name type="scientific">Anguilla anguilla</name>
    <name type="common">European freshwater eel</name>
    <name type="synonym">Muraena anguilla</name>
    <dbReference type="NCBI Taxonomy" id="7936"/>
    <lineage>
        <taxon>Eukaryota</taxon>
        <taxon>Metazoa</taxon>
        <taxon>Chordata</taxon>
        <taxon>Craniata</taxon>
        <taxon>Vertebrata</taxon>
        <taxon>Euteleostomi</taxon>
        <taxon>Actinopterygii</taxon>
        <taxon>Neopterygii</taxon>
        <taxon>Teleostei</taxon>
        <taxon>Anguilliformes</taxon>
        <taxon>Anguillidae</taxon>
        <taxon>Anguilla</taxon>
    </lineage>
</organism>
<dbReference type="EMBL" id="GBXM01102830">
    <property type="protein sequence ID" value="JAH05747.1"/>
    <property type="molecule type" value="Transcribed_RNA"/>
</dbReference>
<protein>
    <submittedName>
        <fullName evidence="1">Uncharacterized protein</fullName>
    </submittedName>
</protein>
<accession>A0A0E9PNA1</accession>
<dbReference type="AlphaFoldDB" id="A0A0E9PNA1"/>
<evidence type="ECO:0000313" key="1">
    <source>
        <dbReference type="EMBL" id="JAH05747.1"/>
    </source>
</evidence>
<sequence>MIAHSKLRLELAMLSPKLGAKLIFLKPNYSPFLYLNVQCLLLVVNF</sequence>